<evidence type="ECO:0000313" key="4">
    <source>
        <dbReference type="Proteomes" id="UP000826462"/>
    </source>
</evidence>
<sequence>MLLSVQILRAIAAVLVVVCHAVHKQGQLSGSGSVWELGGSGVDLFFIISGFIMCHVTAGRRTTAGEFLSARVLRIVPLYWALTLVALAAYAVNPALVNSSGGVTDVFGSFVLFPTGAKFLIQTGWTLSYEFWFYIVFAASLRFALRGRLIFISAAMFGLVVSGMVANPTDFTVRFLTDPLLLEFVMGIGAYLYLRSTACRPLCNLLLLTVGLVALVGLTGFGLRVNRVLAYGIPFMQIFCAVAGSEHAIRTISRSAIVRASCALGDASYSLYLSHPFALAAAGFVIRHFGIQRYTVMSIALLCLIALIVGYACYSLVEVNLNRYVKAALQRLRRVAQPADQHF</sequence>
<gene>
    <name evidence="3" type="ORF">KZJ38_34370</name>
</gene>
<dbReference type="PANTHER" id="PTHR23028">
    <property type="entry name" value="ACETYLTRANSFERASE"/>
    <property type="match status" value="1"/>
</dbReference>
<feature type="transmembrane region" description="Helical" evidence="1">
    <location>
        <begin position="205"/>
        <end position="223"/>
    </location>
</feature>
<name>A0ABX8UTA8_9BURK</name>
<proteinExistence type="predicted"/>
<keyword evidence="1" id="KW-0812">Transmembrane</keyword>
<evidence type="ECO:0000259" key="2">
    <source>
        <dbReference type="Pfam" id="PF01757"/>
    </source>
</evidence>
<protein>
    <submittedName>
        <fullName evidence="3">Acyltransferase</fullName>
    </submittedName>
</protein>
<keyword evidence="3" id="KW-0808">Transferase</keyword>
<keyword evidence="4" id="KW-1185">Reference proteome</keyword>
<feature type="transmembrane region" description="Helical" evidence="1">
    <location>
        <begin position="78"/>
        <end position="97"/>
    </location>
</feature>
<dbReference type="InterPro" id="IPR002656">
    <property type="entry name" value="Acyl_transf_3_dom"/>
</dbReference>
<organism evidence="3 4">
    <name type="scientific">Paraburkholderia edwinii</name>
    <dbReference type="NCBI Taxonomy" id="2861782"/>
    <lineage>
        <taxon>Bacteria</taxon>
        <taxon>Pseudomonadati</taxon>
        <taxon>Pseudomonadota</taxon>
        <taxon>Betaproteobacteria</taxon>
        <taxon>Burkholderiales</taxon>
        <taxon>Burkholderiaceae</taxon>
        <taxon>Paraburkholderia</taxon>
    </lineage>
</organism>
<dbReference type="RefSeq" id="WP_219801469.1">
    <property type="nucleotide sequence ID" value="NZ_CP080096.1"/>
</dbReference>
<evidence type="ECO:0000313" key="3">
    <source>
        <dbReference type="EMBL" id="QYD72041.1"/>
    </source>
</evidence>
<feature type="transmembrane region" description="Helical" evidence="1">
    <location>
        <begin position="229"/>
        <end position="249"/>
    </location>
</feature>
<dbReference type="GO" id="GO:0016746">
    <property type="term" value="F:acyltransferase activity"/>
    <property type="evidence" value="ECO:0007669"/>
    <property type="project" value="UniProtKB-KW"/>
</dbReference>
<dbReference type="InterPro" id="IPR050879">
    <property type="entry name" value="Acyltransferase_3"/>
</dbReference>
<evidence type="ECO:0000256" key="1">
    <source>
        <dbReference type="SAM" id="Phobius"/>
    </source>
</evidence>
<feature type="transmembrane region" description="Helical" evidence="1">
    <location>
        <begin position="117"/>
        <end position="137"/>
    </location>
</feature>
<feature type="domain" description="Acyltransferase 3" evidence="2">
    <location>
        <begin position="4"/>
        <end position="314"/>
    </location>
</feature>
<accession>A0ABX8UTA8</accession>
<keyword evidence="1" id="KW-0472">Membrane</keyword>
<feature type="transmembrane region" description="Helical" evidence="1">
    <location>
        <begin position="269"/>
        <end position="290"/>
    </location>
</feature>
<feature type="transmembrane region" description="Helical" evidence="1">
    <location>
        <begin position="296"/>
        <end position="317"/>
    </location>
</feature>
<dbReference type="PANTHER" id="PTHR23028:SF131">
    <property type="entry name" value="BLR2367 PROTEIN"/>
    <property type="match status" value="1"/>
</dbReference>
<feature type="transmembrane region" description="Helical" evidence="1">
    <location>
        <begin position="37"/>
        <end position="58"/>
    </location>
</feature>
<feature type="transmembrane region" description="Helical" evidence="1">
    <location>
        <begin position="172"/>
        <end position="193"/>
    </location>
</feature>
<dbReference type="EMBL" id="CP080096">
    <property type="protein sequence ID" value="QYD72041.1"/>
    <property type="molecule type" value="Genomic_DNA"/>
</dbReference>
<feature type="transmembrane region" description="Helical" evidence="1">
    <location>
        <begin position="149"/>
        <end position="166"/>
    </location>
</feature>
<reference evidence="3 4" key="1">
    <citation type="submission" date="2021-07" db="EMBL/GenBank/DDBJ databases">
        <title>Paraburkholderia edwinii protects Aspergillus sp. from phenazines by acting as a toxin sponge.</title>
        <authorList>
            <person name="Dahlstrom K.M."/>
            <person name="Newman D.K."/>
        </authorList>
    </citation>
    <scope>NUCLEOTIDE SEQUENCE [LARGE SCALE GENOMIC DNA]</scope>
    <source>
        <strain evidence="3 4">Pe01</strain>
    </source>
</reference>
<keyword evidence="1" id="KW-1133">Transmembrane helix</keyword>
<dbReference type="Proteomes" id="UP000826462">
    <property type="component" value="Chromosome 2"/>
</dbReference>
<keyword evidence="3" id="KW-0012">Acyltransferase</keyword>
<dbReference type="Pfam" id="PF01757">
    <property type="entry name" value="Acyl_transf_3"/>
    <property type="match status" value="1"/>
</dbReference>